<keyword evidence="2 5" id="KW-0489">Methyltransferase</keyword>
<dbReference type="CDD" id="cd02440">
    <property type="entry name" value="AdoMet_MTases"/>
    <property type="match status" value="1"/>
</dbReference>
<dbReference type="Gene3D" id="3.40.50.150">
    <property type="entry name" value="Vaccinia Virus protein VP39"/>
    <property type="match status" value="1"/>
</dbReference>
<dbReference type="EMBL" id="CAJFCV020000006">
    <property type="protein sequence ID" value="CAG9131403.1"/>
    <property type="molecule type" value="Genomic_DNA"/>
</dbReference>
<dbReference type="InterPro" id="IPR029063">
    <property type="entry name" value="SAM-dependent_MTases_sf"/>
</dbReference>
<evidence type="ECO:0000256" key="6">
    <source>
        <dbReference type="PIRSR" id="PIRSR037350-1"/>
    </source>
</evidence>
<keyword evidence="10" id="KW-1185">Reference proteome</keyword>
<feature type="binding site" evidence="6">
    <location>
        <position position="108"/>
    </location>
    <ligand>
        <name>S-adenosyl-L-methionine</name>
        <dbReference type="ChEBI" id="CHEBI:59789"/>
    </ligand>
</feature>
<evidence type="ECO:0000313" key="10">
    <source>
        <dbReference type="Proteomes" id="UP000659654"/>
    </source>
</evidence>
<dbReference type="Proteomes" id="UP000095284">
    <property type="component" value="Unplaced"/>
</dbReference>
<dbReference type="SMR" id="A0A1I7RKA3"/>
<dbReference type="Proteomes" id="UP000582659">
    <property type="component" value="Unassembled WGS sequence"/>
</dbReference>
<dbReference type="Pfam" id="PF05971">
    <property type="entry name" value="Methyltransf_10"/>
    <property type="match status" value="1"/>
</dbReference>
<proteinExistence type="inferred from homology"/>
<dbReference type="GO" id="GO:0008168">
    <property type="term" value="F:methyltransferase activity"/>
    <property type="evidence" value="ECO:0007669"/>
    <property type="project" value="UniProtKB-UniRule"/>
</dbReference>
<evidence type="ECO:0000256" key="4">
    <source>
        <dbReference type="ARBA" id="ARBA00022691"/>
    </source>
</evidence>
<evidence type="ECO:0000256" key="5">
    <source>
        <dbReference type="PIRNR" id="PIRNR037350"/>
    </source>
</evidence>
<gene>
    <name evidence="8" type="ORF">BXYJ_LOCUS15272</name>
</gene>
<dbReference type="GO" id="GO:0070475">
    <property type="term" value="P:rRNA base methylation"/>
    <property type="evidence" value="ECO:0007669"/>
    <property type="project" value="TreeGrafter"/>
</dbReference>
<sequence>MTFNHLMHPRNPYKSKPPDFSKLAFEYPRFRKHCRVSTTGKVEGDFSNEEFVKVLSETLLKKDFGLDVEFMEGSLIPRVPQRLNYLLLIQDILIANGICENVMGLDIGTGASCIYPLLGARLCKFSFVATEIDEDSVKWAQKQVEKNFKNNEIILIQGQKEGFFKTPLKSVDRFDFCMCNPPFFHEKEANEKFTSDVNGNRRNSSNKHTNAPNSVTVAKTNELMVEGGEVEFVKRIMDESVQVKDKFRLFTTMLGKKSSVATLKKHLVDRGCQQFAVSILSQGRTQRWVISWTFDETVDLTAFRTTRPQKKRKAKIPLEIPSKAPKTD</sequence>
<feature type="binding site" evidence="6">
    <location>
        <position position="82"/>
    </location>
    <ligand>
        <name>S-adenosyl-L-methionine</name>
        <dbReference type="ChEBI" id="CHEBI:59789"/>
    </ligand>
</feature>
<evidence type="ECO:0000256" key="1">
    <source>
        <dbReference type="ARBA" id="ARBA00005878"/>
    </source>
</evidence>
<keyword evidence="3 5" id="KW-0808">Transferase</keyword>
<dbReference type="EMBL" id="CAJFDI010000006">
    <property type="protein sequence ID" value="CAD5235181.1"/>
    <property type="molecule type" value="Genomic_DNA"/>
</dbReference>
<dbReference type="PANTHER" id="PTHR13393:SF0">
    <property type="entry name" value="RNA N6-ADENOSINE-METHYLTRANSFERASE METTL16"/>
    <property type="match status" value="1"/>
</dbReference>
<dbReference type="GO" id="GO:0005634">
    <property type="term" value="C:nucleus"/>
    <property type="evidence" value="ECO:0007669"/>
    <property type="project" value="TreeGrafter"/>
</dbReference>
<dbReference type="AlphaFoldDB" id="A0A1I7RKA3"/>
<dbReference type="InterPro" id="IPR017182">
    <property type="entry name" value="METTL16/PsiM"/>
</dbReference>
<evidence type="ECO:0000313" key="8">
    <source>
        <dbReference type="EMBL" id="CAD5235181.1"/>
    </source>
</evidence>
<dbReference type="EC" id="2.1.1.-" evidence="5"/>
<dbReference type="PANTHER" id="PTHR13393">
    <property type="entry name" value="SAM-DEPENDENT METHYLTRANSFERASE"/>
    <property type="match status" value="1"/>
</dbReference>
<protein>
    <recommendedName>
        <fullName evidence="5">U6 small nuclear RNA (adenine-(43)-N(6))-methyltransferase</fullName>
        <ecNumber evidence="5">2.1.1.-</ecNumber>
    </recommendedName>
</protein>
<organism evidence="9 11">
    <name type="scientific">Bursaphelenchus xylophilus</name>
    <name type="common">Pinewood nematode worm</name>
    <name type="synonym">Aphelenchoides xylophilus</name>
    <dbReference type="NCBI Taxonomy" id="6326"/>
    <lineage>
        <taxon>Eukaryota</taxon>
        <taxon>Metazoa</taxon>
        <taxon>Ecdysozoa</taxon>
        <taxon>Nematoda</taxon>
        <taxon>Chromadorea</taxon>
        <taxon>Rhabditida</taxon>
        <taxon>Tylenchina</taxon>
        <taxon>Tylenchomorpha</taxon>
        <taxon>Aphelenchoidea</taxon>
        <taxon>Aphelenchoididae</taxon>
        <taxon>Bursaphelenchus</taxon>
    </lineage>
</organism>
<evidence type="ECO:0000256" key="3">
    <source>
        <dbReference type="ARBA" id="ARBA00022679"/>
    </source>
</evidence>
<feature type="region of interest" description="Disordered" evidence="7">
    <location>
        <begin position="195"/>
        <end position="214"/>
    </location>
</feature>
<accession>A0A1I7RKA3</accession>
<reference evidence="8" key="2">
    <citation type="submission" date="2020-09" db="EMBL/GenBank/DDBJ databases">
        <authorList>
            <person name="Kikuchi T."/>
        </authorList>
    </citation>
    <scope>NUCLEOTIDE SEQUENCE</scope>
    <source>
        <strain evidence="8">Ka4C1</strain>
    </source>
</reference>
<dbReference type="OrthoDB" id="514248at2759"/>
<name>A0A1I7RKA3_BURXY</name>
<keyword evidence="4 6" id="KW-0949">S-adenosyl-L-methionine</keyword>
<reference evidence="11" key="1">
    <citation type="submission" date="2016-11" db="UniProtKB">
        <authorList>
            <consortium name="WormBaseParasite"/>
        </authorList>
    </citation>
    <scope>IDENTIFICATION</scope>
</reference>
<dbReference type="eggNOG" id="KOG2912">
    <property type="taxonomic scope" value="Eukaryota"/>
</dbReference>
<feature type="binding site" evidence="6">
    <location>
        <position position="180"/>
    </location>
    <ligand>
        <name>S-adenosyl-L-methionine</name>
        <dbReference type="ChEBI" id="CHEBI:59789"/>
    </ligand>
</feature>
<evidence type="ECO:0000256" key="7">
    <source>
        <dbReference type="SAM" id="MobiDB-lite"/>
    </source>
</evidence>
<dbReference type="InterPro" id="IPR010286">
    <property type="entry name" value="METTL16/RlmF"/>
</dbReference>
<comment type="similarity">
    <text evidence="1 5">Belongs to the methyltransferase superfamily. METTL16/RlmF family.</text>
</comment>
<feature type="binding site" evidence="6">
    <location>
        <position position="131"/>
    </location>
    <ligand>
        <name>S-adenosyl-L-methionine</name>
        <dbReference type="ChEBI" id="CHEBI:59789"/>
    </ligand>
</feature>
<evidence type="ECO:0000256" key="2">
    <source>
        <dbReference type="ARBA" id="ARBA00022603"/>
    </source>
</evidence>
<evidence type="ECO:0000313" key="9">
    <source>
        <dbReference type="Proteomes" id="UP000095284"/>
    </source>
</evidence>
<dbReference type="WBParaSite" id="BXY_0113600.1">
    <property type="protein sequence ID" value="BXY_0113600.1"/>
    <property type="gene ID" value="BXY_0113600"/>
</dbReference>
<evidence type="ECO:0000313" key="11">
    <source>
        <dbReference type="WBParaSite" id="BXY_0113600.1"/>
    </source>
</evidence>
<dbReference type="SUPFAM" id="SSF53335">
    <property type="entry name" value="S-adenosyl-L-methionine-dependent methyltransferases"/>
    <property type="match status" value="1"/>
</dbReference>
<dbReference type="PIRSF" id="PIRSF037350">
    <property type="entry name" value="Mtase_ZK1128_prd"/>
    <property type="match status" value="1"/>
</dbReference>
<dbReference type="Proteomes" id="UP000659654">
    <property type="component" value="Unassembled WGS sequence"/>
</dbReference>